<evidence type="ECO:0000313" key="1">
    <source>
        <dbReference type="EMBL" id="ATO42060.1"/>
    </source>
</evidence>
<sequence>MLSLRFELPLLLFSVFCTIAFPINPKPMLAETFIRLKHNQLYVNTPVLAMSCMHDPTNMASYLH</sequence>
<evidence type="ECO:0000313" key="2">
    <source>
        <dbReference type="Proteomes" id="UP000224056"/>
    </source>
</evidence>
<protein>
    <submittedName>
        <fullName evidence="1">Uncharacterized protein</fullName>
    </submittedName>
</protein>
<organism evidence="1 2">
    <name type="scientific">Bifidobacterium asteroides DSM 20089</name>
    <dbReference type="NCBI Taxonomy" id="1437594"/>
    <lineage>
        <taxon>Bacteria</taxon>
        <taxon>Bacillati</taxon>
        <taxon>Actinomycetota</taxon>
        <taxon>Actinomycetes</taxon>
        <taxon>Bifidobacteriales</taxon>
        <taxon>Bifidobacteriaceae</taxon>
        <taxon>Bifidobacterium</taxon>
    </lineage>
</organism>
<reference evidence="1 2" key="1">
    <citation type="submission" date="2016-10" db="EMBL/GenBank/DDBJ databases">
        <title>The whole genome sequencing and assembly of B. asteroides DSM 20089 strain.</title>
        <authorList>
            <person name="Lee Y.-J."/>
            <person name="Park M.-K."/>
            <person name="Yi H."/>
            <person name="Bahn Y.-S."/>
            <person name="Kim J.F."/>
            <person name="Lee D.-W."/>
        </authorList>
    </citation>
    <scope>NUCLEOTIDE SEQUENCE [LARGE SCALE GENOMIC DNA]</scope>
    <source>
        <strain evidence="1 2">DSM 20089</strain>
    </source>
</reference>
<dbReference type="EMBL" id="CP017696">
    <property type="protein sequence ID" value="ATO42060.1"/>
    <property type="molecule type" value="Genomic_DNA"/>
</dbReference>
<proteinExistence type="predicted"/>
<name>A0AAD0AC06_9BIFI</name>
<dbReference type="Proteomes" id="UP000224056">
    <property type="component" value="Chromosome"/>
</dbReference>
<gene>
    <name evidence="1" type="ORF">BA20089_08030</name>
</gene>
<dbReference type="AlphaFoldDB" id="A0AAD0AC06"/>
<accession>A0AAD0AC06</accession>